<dbReference type="NCBIfam" id="TIGR02860">
    <property type="entry name" value="spore_IV_B"/>
    <property type="match status" value="1"/>
</dbReference>
<dbReference type="InterPro" id="IPR001478">
    <property type="entry name" value="PDZ"/>
</dbReference>
<keyword evidence="1" id="KW-0645">Protease</keyword>
<dbReference type="InterPro" id="IPR009003">
    <property type="entry name" value="Peptidase_S1_PA"/>
</dbReference>
<proteinExistence type="predicted"/>
<keyword evidence="1" id="KW-0720">Serine protease</keyword>
<name>A0A368XBU2_9BACI</name>
<dbReference type="SUPFAM" id="SSF50156">
    <property type="entry name" value="PDZ domain-like"/>
    <property type="match status" value="1"/>
</dbReference>
<dbReference type="SUPFAM" id="SSF50494">
    <property type="entry name" value="Trypsin-like serine proteases"/>
    <property type="match status" value="1"/>
</dbReference>
<dbReference type="Gene3D" id="2.30.42.10">
    <property type="match status" value="1"/>
</dbReference>
<accession>A0A368XBU2</accession>
<dbReference type="InterPro" id="IPR014219">
    <property type="entry name" value="SpoIVB"/>
</dbReference>
<evidence type="ECO:0000313" key="4">
    <source>
        <dbReference type="Proteomes" id="UP000252585"/>
    </source>
</evidence>
<dbReference type="SMART" id="SM00228">
    <property type="entry name" value="PDZ"/>
    <property type="match status" value="1"/>
</dbReference>
<dbReference type="OrthoDB" id="9765242at2"/>
<dbReference type="EMBL" id="QPJJ01000011">
    <property type="protein sequence ID" value="RCW65420.1"/>
    <property type="molecule type" value="Genomic_DNA"/>
</dbReference>
<protein>
    <submittedName>
        <fullName evidence="3">Stage IV sporulation protein B</fullName>
    </submittedName>
</protein>
<dbReference type="InterPro" id="IPR036034">
    <property type="entry name" value="PDZ_sf"/>
</dbReference>
<dbReference type="Pfam" id="PF17820">
    <property type="entry name" value="PDZ_6"/>
    <property type="match status" value="1"/>
</dbReference>
<gene>
    <name evidence="3" type="ORF">DFR57_111156</name>
</gene>
<dbReference type="AlphaFoldDB" id="A0A368XBU2"/>
<dbReference type="InterPro" id="IPR008763">
    <property type="entry name" value="Peptidase_S55"/>
</dbReference>
<reference evidence="3 4" key="1">
    <citation type="submission" date="2018-07" db="EMBL/GenBank/DDBJ databases">
        <title>Genomic Encyclopedia of Type Strains, Phase IV (KMG-IV): sequencing the most valuable type-strain genomes for metagenomic binning, comparative biology and taxonomic classification.</title>
        <authorList>
            <person name="Goeker M."/>
        </authorList>
    </citation>
    <scope>NUCLEOTIDE SEQUENCE [LARGE SCALE GENOMIC DNA]</scope>
    <source>
        <strain evidence="3 4">DSM 27696</strain>
    </source>
</reference>
<dbReference type="InterPro" id="IPR041489">
    <property type="entry name" value="PDZ_6"/>
</dbReference>
<keyword evidence="1" id="KW-0378">Hydrolase</keyword>
<feature type="domain" description="Peptidase S55" evidence="2">
    <location>
        <begin position="187"/>
        <end position="424"/>
    </location>
</feature>
<keyword evidence="4" id="KW-1185">Reference proteome</keyword>
<dbReference type="GO" id="GO:0008236">
    <property type="term" value="F:serine-type peptidase activity"/>
    <property type="evidence" value="ECO:0007669"/>
    <property type="project" value="UniProtKB-KW"/>
</dbReference>
<evidence type="ECO:0000259" key="2">
    <source>
        <dbReference type="PROSITE" id="PS51494"/>
    </source>
</evidence>
<evidence type="ECO:0000256" key="1">
    <source>
        <dbReference type="ARBA" id="ARBA00022825"/>
    </source>
</evidence>
<sequence>MKRKWYLKLIGIILLAFMVFLPWSKPVQQYLSIPNEIQTFMSDDSINVPSINKNIKIKSEETTVLKQIDGDKFKQSVVGKENITYTASDIPIKKVNVSVLDDFRVVPGGQSIGINLETMGVLVVGHHQVETDEKTFSPGEEAEIKVGDIILEVDNKKVKKMDEILPLVEKAGKADKALSILLKRGKKEFSTTLQPALDSNESVYRIGLFIRDSAAGIGTMTFYDPISKKYGALGHIISDMDTRKPVEINKGSIVETNIISIQKGKNGLPGEKQAEFTREESRLGDINKNSPFGIFGKLDKELDKSSLQKPMPITLPSQVKKGPAKILTVVDGDQVKAFDVEVVNSVTQDSPATKGMIIKITDPELLDKTGGIVQGMSGSPIIQDDKLIGAVTHVFVNDPTSGYGVHIEWMLKEAGIDIYQNKAS</sequence>
<dbReference type="PROSITE" id="PS51494">
    <property type="entry name" value="SPOIVB"/>
    <property type="match status" value="1"/>
</dbReference>
<dbReference type="Proteomes" id="UP000252585">
    <property type="component" value="Unassembled WGS sequence"/>
</dbReference>
<evidence type="ECO:0000313" key="3">
    <source>
        <dbReference type="EMBL" id="RCW65420.1"/>
    </source>
</evidence>
<dbReference type="Pfam" id="PF05580">
    <property type="entry name" value="Peptidase_S55"/>
    <property type="match status" value="1"/>
</dbReference>
<dbReference type="RefSeq" id="WP_114353703.1">
    <property type="nucleotide sequence ID" value="NZ_QPJJ01000011.1"/>
</dbReference>
<organism evidence="3 4">
    <name type="scientific">Saliterribacillus persicus</name>
    <dbReference type="NCBI Taxonomy" id="930114"/>
    <lineage>
        <taxon>Bacteria</taxon>
        <taxon>Bacillati</taxon>
        <taxon>Bacillota</taxon>
        <taxon>Bacilli</taxon>
        <taxon>Bacillales</taxon>
        <taxon>Bacillaceae</taxon>
        <taxon>Saliterribacillus</taxon>
    </lineage>
</organism>
<comment type="caution">
    <text evidence="3">The sequence shown here is derived from an EMBL/GenBank/DDBJ whole genome shotgun (WGS) entry which is preliminary data.</text>
</comment>